<dbReference type="Proteomes" id="UP000239907">
    <property type="component" value="Unassembled WGS sequence"/>
</dbReference>
<feature type="transmembrane region" description="Helical" evidence="1">
    <location>
        <begin position="60"/>
        <end position="79"/>
    </location>
</feature>
<evidence type="ECO:0000256" key="1">
    <source>
        <dbReference type="SAM" id="Phobius"/>
    </source>
</evidence>
<keyword evidence="3" id="KW-1185">Reference proteome</keyword>
<comment type="caution">
    <text evidence="2">The sequence shown here is derived from an EMBL/GenBank/DDBJ whole genome shotgun (WGS) entry which is preliminary data.</text>
</comment>
<reference evidence="2 3" key="1">
    <citation type="submission" date="2016-12" db="EMBL/GenBank/DDBJ databases">
        <title>Study of bacterial adaptation to deep sea.</title>
        <authorList>
            <person name="Song J."/>
            <person name="Yoshizawa S."/>
            <person name="Kogure K."/>
        </authorList>
    </citation>
    <scope>NUCLEOTIDE SEQUENCE [LARGE SCALE GENOMIC DNA]</scope>
    <source>
        <strain evidence="2 3">SAORIC-165</strain>
    </source>
</reference>
<keyword evidence="1" id="KW-1133">Transmembrane helix</keyword>
<evidence type="ECO:0000313" key="2">
    <source>
        <dbReference type="EMBL" id="PQJ28649.1"/>
    </source>
</evidence>
<sequence>MTVAGVDERGLYKVYAMRNDSTGFITEMFQVGAAASGCSIAFMVLWCTVCLVMTVAFAFLFFPLAIVPLAMGGFGAWAMSKNMRTNQLTQTHSRQAHTMLMRS</sequence>
<gene>
    <name evidence="2" type="ORF">BSZ32_09125</name>
</gene>
<dbReference type="EMBL" id="MQWA01000001">
    <property type="protein sequence ID" value="PQJ28649.1"/>
    <property type="molecule type" value="Genomic_DNA"/>
</dbReference>
<protein>
    <submittedName>
        <fullName evidence="2">Uncharacterized protein</fullName>
    </submittedName>
</protein>
<accession>A0A2S7U0W5</accession>
<keyword evidence="1" id="KW-0472">Membrane</keyword>
<name>A0A2S7U0W5_9BACT</name>
<keyword evidence="1" id="KW-0812">Transmembrane</keyword>
<evidence type="ECO:0000313" key="3">
    <source>
        <dbReference type="Proteomes" id="UP000239907"/>
    </source>
</evidence>
<feature type="transmembrane region" description="Helical" evidence="1">
    <location>
        <begin position="31"/>
        <end position="54"/>
    </location>
</feature>
<dbReference type="AlphaFoldDB" id="A0A2S7U0W5"/>
<organism evidence="2 3">
    <name type="scientific">Rubritalea profundi</name>
    <dbReference type="NCBI Taxonomy" id="1658618"/>
    <lineage>
        <taxon>Bacteria</taxon>
        <taxon>Pseudomonadati</taxon>
        <taxon>Verrucomicrobiota</taxon>
        <taxon>Verrucomicrobiia</taxon>
        <taxon>Verrucomicrobiales</taxon>
        <taxon>Rubritaleaceae</taxon>
        <taxon>Rubritalea</taxon>
    </lineage>
</organism>
<proteinExistence type="predicted"/>